<dbReference type="Pfam" id="PF01547">
    <property type="entry name" value="SBP_bac_1"/>
    <property type="match status" value="1"/>
</dbReference>
<feature type="non-terminal residue" evidence="1">
    <location>
        <position position="277"/>
    </location>
</feature>
<accession>X0S8T5</accession>
<sequence length="277" mass="31074">MARKKHRMLIAVAVFLIVGSAVYGLASLKAESRIVLNVASQPRWSTIAMEKYIPEFEEKYGIDVAIHSYPEAELYAKIRSDVAEKIGAFQIYYTCVHFLPEVVEAGGLVPLLDYYPPEYDYNDFPEITRMAGSRNGVAYLAPFMLEGWILYYRKDLFEAKGLAVPTTVDEWMQCAEALYDPPNLYGCALRMGRVGHQWTNWGTFVSMYGGALISEDRKAVFDSPEAIKGTKKFIEMGTKWSPPGGAVYSWSDAMEAFATGKVATFADSTNFVMTFED</sequence>
<dbReference type="EMBL" id="BARS01006640">
    <property type="protein sequence ID" value="GAF71591.1"/>
    <property type="molecule type" value="Genomic_DNA"/>
</dbReference>
<reference evidence="1" key="1">
    <citation type="journal article" date="2014" name="Front. Microbiol.">
        <title>High frequency of phylogenetically diverse reductive dehalogenase-homologous genes in deep subseafloor sedimentary metagenomes.</title>
        <authorList>
            <person name="Kawai M."/>
            <person name="Futagami T."/>
            <person name="Toyoda A."/>
            <person name="Takaki Y."/>
            <person name="Nishi S."/>
            <person name="Hori S."/>
            <person name="Arai W."/>
            <person name="Tsubouchi T."/>
            <person name="Morono Y."/>
            <person name="Uchiyama I."/>
            <person name="Ito T."/>
            <person name="Fujiyama A."/>
            <person name="Inagaki F."/>
            <person name="Takami H."/>
        </authorList>
    </citation>
    <scope>NUCLEOTIDE SEQUENCE</scope>
    <source>
        <strain evidence="1">Expedition CK06-06</strain>
    </source>
</reference>
<dbReference type="Gene3D" id="3.40.190.10">
    <property type="entry name" value="Periplasmic binding protein-like II"/>
    <property type="match status" value="2"/>
</dbReference>
<protein>
    <recommendedName>
        <fullName evidence="2">Extracellular solute-binding protein</fullName>
    </recommendedName>
</protein>
<evidence type="ECO:0008006" key="2">
    <source>
        <dbReference type="Google" id="ProtNLM"/>
    </source>
</evidence>
<dbReference type="AlphaFoldDB" id="X0S8T5"/>
<organism evidence="1">
    <name type="scientific">marine sediment metagenome</name>
    <dbReference type="NCBI Taxonomy" id="412755"/>
    <lineage>
        <taxon>unclassified sequences</taxon>
        <taxon>metagenomes</taxon>
        <taxon>ecological metagenomes</taxon>
    </lineage>
</organism>
<gene>
    <name evidence="1" type="ORF">S01H1_12914</name>
</gene>
<proteinExistence type="predicted"/>
<dbReference type="PANTHER" id="PTHR43649:SF12">
    <property type="entry name" value="DIACETYLCHITOBIOSE BINDING PROTEIN DASA"/>
    <property type="match status" value="1"/>
</dbReference>
<name>X0S8T5_9ZZZZ</name>
<dbReference type="PANTHER" id="PTHR43649">
    <property type="entry name" value="ARABINOSE-BINDING PROTEIN-RELATED"/>
    <property type="match status" value="1"/>
</dbReference>
<dbReference type="InterPro" id="IPR050490">
    <property type="entry name" value="Bact_solute-bd_prot1"/>
</dbReference>
<dbReference type="SUPFAM" id="SSF53850">
    <property type="entry name" value="Periplasmic binding protein-like II"/>
    <property type="match status" value="1"/>
</dbReference>
<dbReference type="InterPro" id="IPR006059">
    <property type="entry name" value="SBP"/>
</dbReference>
<evidence type="ECO:0000313" key="1">
    <source>
        <dbReference type="EMBL" id="GAF71591.1"/>
    </source>
</evidence>
<comment type="caution">
    <text evidence="1">The sequence shown here is derived from an EMBL/GenBank/DDBJ whole genome shotgun (WGS) entry which is preliminary data.</text>
</comment>